<reference evidence="2 3" key="1">
    <citation type="submission" date="2023-07" db="EMBL/GenBank/DDBJ databases">
        <title>Sorghum-associated microbial communities from plants grown in Nebraska, USA.</title>
        <authorList>
            <person name="Schachtman D."/>
        </authorList>
    </citation>
    <scope>NUCLEOTIDE SEQUENCE [LARGE SCALE GENOMIC DNA]</scope>
    <source>
        <strain evidence="2 3">DS2154</strain>
    </source>
</reference>
<dbReference type="InterPro" id="IPR050177">
    <property type="entry name" value="Lipid_A_modif_metabolic_enz"/>
</dbReference>
<gene>
    <name evidence="2" type="ORF">J2800_001393</name>
</gene>
<dbReference type="PANTHER" id="PTHR43245:SF13">
    <property type="entry name" value="UDP-D-APIOSE_UDP-D-XYLOSE SYNTHASE 2"/>
    <property type="match status" value="1"/>
</dbReference>
<dbReference type="EMBL" id="JAVDRL010000004">
    <property type="protein sequence ID" value="MDR6530654.1"/>
    <property type="molecule type" value="Genomic_DNA"/>
</dbReference>
<dbReference type="SUPFAM" id="SSF51735">
    <property type="entry name" value="NAD(P)-binding Rossmann-fold domains"/>
    <property type="match status" value="1"/>
</dbReference>
<dbReference type="PANTHER" id="PTHR43245">
    <property type="entry name" value="BIFUNCTIONAL POLYMYXIN RESISTANCE PROTEIN ARNA"/>
    <property type="match status" value="1"/>
</dbReference>
<dbReference type="RefSeq" id="WP_310030266.1">
    <property type="nucleotide sequence ID" value="NZ_JAVDRL010000004.1"/>
</dbReference>
<dbReference type="InterPro" id="IPR036291">
    <property type="entry name" value="NAD(P)-bd_dom_sf"/>
</dbReference>
<organism evidence="2 3">
    <name type="scientific">Caulobacter rhizosphaerae</name>
    <dbReference type="NCBI Taxonomy" id="2010972"/>
    <lineage>
        <taxon>Bacteria</taxon>
        <taxon>Pseudomonadati</taxon>
        <taxon>Pseudomonadota</taxon>
        <taxon>Alphaproteobacteria</taxon>
        <taxon>Caulobacterales</taxon>
        <taxon>Caulobacteraceae</taxon>
        <taxon>Caulobacter</taxon>
    </lineage>
</organism>
<evidence type="ECO:0000259" key="1">
    <source>
        <dbReference type="Pfam" id="PF01370"/>
    </source>
</evidence>
<proteinExistence type="predicted"/>
<evidence type="ECO:0000313" key="3">
    <source>
        <dbReference type="Proteomes" id="UP001262754"/>
    </source>
</evidence>
<dbReference type="Proteomes" id="UP001262754">
    <property type="component" value="Unassembled WGS sequence"/>
</dbReference>
<keyword evidence="3" id="KW-1185">Reference proteome</keyword>
<evidence type="ECO:0000313" key="2">
    <source>
        <dbReference type="EMBL" id="MDR6530654.1"/>
    </source>
</evidence>
<sequence>MGVLVLGGTGFIGGPVVARLLADGVETGAAHHGAREVAAGAASLVLDRRDPAAVLAAVRELGADTVVDLIAYTAADTLPLLDALSGRIARYVLVSSVDVYRNYEGLHRKGRPTPIWDRLAEDAPLRDSRFPYRLARPRAAGDPQAWMDHYDKIPLEEAARTTAGLEATILRLPMVFGPGDRQRRFSWAIRPMVQGRPRFVIPHPWAGWRATFGYVDDVAAGIALAAVHPRAGGETFNLGRANTPTNLAWAATFAEHLGWPGEIQLAHPDVARGALAKAVSGLDLGYPLFVDNAKIRRRLGYAEVTDFDEALARTAADEMGR</sequence>
<feature type="domain" description="NAD-dependent epimerase/dehydratase" evidence="1">
    <location>
        <begin position="3"/>
        <end position="239"/>
    </location>
</feature>
<dbReference type="InterPro" id="IPR001509">
    <property type="entry name" value="Epimerase_deHydtase"/>
</dbReference>
<name>A0ABU1MWV3_9CAUL</name>
<dbReference type="Pfam" id="PF01370">
    <property type="entry name" value="Epimerase"/>
    <property type="match status" value="1"/>
</dbReference>
<protein>
    <submittedName>
        <fullName evidence="2">Nucleoside-diphosphate-sugar epimerase</fullName>
    </submittedName>
</protein>
<accession>A0ABU1MWV3</accession>
<comment type="caution">
    <text evidence="2">The sequence shown here is derived from an EMBL/GenBank/DDBJ whole genome shotgun (WGS) entry which is preliminary data.</text>
</comment>
<dbReference type="Gene3D" id="3.40.50.720">
    <property type="entry name" value="NAD(P)-binding Rossmann-like Domain"/>
    <property type="match status" value="1"/>
</dbReference>